<dbReference type="GO" id="GO:0004061">
    <property type="term" value="F:arylformamidase activity"/>
    <property type="evidence" value="ECO:0007669"/>
    <property type="project" value="UniProtKB-EC"/>
</dbReference>
<dbReference type="Proteomes" id="UP000789833">
    <property type="component" value="Unassembled WGS sequence"/>
</dbReference>
<dbReference type="PANTHER" id="PTHR31118:SF32">
    <property type="entry name" value="KYNURENINE FORMAMIDASE"/>
    <property type="match status" value="1"/>
</dbReference>
<sequence length="207" mass="22783">MEIIDISRKLDVTTPTWPGDTPFSYRVNWSKQHTGSVNVGNVTMSVHTATHVDTPFHFTEEGEKLDEIALSTYIGDAFVVDVTGIDSVQLEDVKNKLKNQGGKRILFKTNGWKIATIFPELIPTLDKKVVEFLQELAVPLIGLDLPSVDKIDSKSLPIHHALHIANIHILEGLDLSSVEEGEYQLVALPLKISGSDGSPVRAVLLKP</sequence>
<protein>
    <submittedName>
        <fullName evidence="1">Kynurenine formamidase</fullName>
        <ecNumber evidence="1">3.5.1.9</ecNumber>
    </submittedName>
</protein>
<accession>A0ABM8YKZ4</accession>
<evidence type="ECO:0000313" key="2">
    <source>
        <dbReference type="Proteomes" id="UP000789833"/>
    </source>
</evidence>
<dbReference type="RefSeq" id="WP_230500439.1">
    <property type="nucleotide sequence ID" value="NZ_CAKJTJ010000005.1"/>
</dbReference>
<name>A0ABM8YKZ4_9BACI</name>
<proteinExistence type="predicted"/>
<evidence type="ECO:0000313" key="1">
    <source>
        <dbReference type="EMBL" id="CAG9620516.1"/>
    </source>
</evidence>
<gene>
    <name evidence="1" type="primary">kynB_2</name>
    <name evidence="1" type="ORF">BACCIP111883_01285</name>
</gene>
<dbReference type="InterPro" id="IPR037175">
    <property type="entry name" value="KFase_sf"/>
</dbReference>
<reference evidence="1 2" key="1">
    <citation type="submission" date="2021-10" db="EMBL/GenBank/DDBJ databases">
        <authorList>
            <person name="Criscuolo A."/>
        </authorList>
    </citation>
    <scope>NUCLEOTIDE SEQUENCE [LARGE SCALE GENOMIC DNA]</scope>
    <source>
        <strain evidence="2">CIP 111883</strain>
    </source>
</reference>
<dbReference type="SUPFAM" id="SSF102198">
    <property type="entry name" value="Putative cyclase"/>
    <property type="match status" value="1"/>
</dbReference>
<dbReference type="PANTHER" id="PTHR31118">
    <property type="entry name" value="CYCLASE-LIKE PROTEIN 2"/>
    <property type="match status" value="1"/>
</dbReference>
<dbReference type="EMBL" id="CAKJTJ010000005">
    <property type="protein sequence ID" value="CAG9620516.1"/>
    <property type="molecule type" value="Genomic_DNA"/>
</dbReference>
<dbReference type="EC" id="3.5.1.9" evidence="1"/>
<dbReference type="Pfam" id="PF04199">
    <property type="entry name" value="Cyclase"/>
    <property type="match status" value="1"/>
</dbReference>
<organism evidence="1 2">
    <name type="scientific">Sutcliffiella rhizosphaerae</name>
    <dbReference type="NCBI Taxonomy" id="2880967"/>
    <lineage>
        <taxon>Bacteria</taxon>
        <taxon>Bacillati</taxon>
        <taxon>Bacillota</taxon>
        <taxon>Bacilli</taxon>
        <taxon>Bacillales</taxon>
        <taxon>Bacillaceae</taxon>
        <taxon>Sutcliffiella</taxon>
    </lineage>
</organism>
<keyword evidence="2" id="KW-1185">Reference proteome</keyword>
<dbReference type="Gene3D" id="3.50.30.50">
    <property type="entry name" value="Putative cyclase"/>
    <property type="match status" value="1"/>
</dbReference>
<comment type="caution">
    <text evidence="1">The sequence shown here is derived from an EMBL/GenBank/DDBJ whole genome shotgun (WGS) entry which is preliminary data.</text>
</comment>
<dbReference type="InterPro" id="IPR007325">
    <property type="entry name" value="KFase/CYL"/>
</dbReference>
<keyword evidence="1" id="KW-0378">Hydrolase</keyword>